<keyword evidence="2" id="KW-0812">Transmembrane</keyword>
<keyword evidence="4" id="KW-0472">Membrane</keyword>
<evidence type="ECO:0000256" key="5">
    <source>
        <dbReference type="SAM" id="MobiDB-lite"/>
    </source>
</evidence>
<name>A0A8H6FY57_9LECA</name>
<feature type="region of interest" description="Disordered" evidence="5">
    <location>
        <begin position="132"/>
        <end position="152"/>
    </location>
</feature>
<dbReference type="InterPro" id="IPR052430">
    <property type="entry name" value="IVT-Associated"/>
</dbReference>
<evidence type="ECO:0000313" key="6">
    <source>
        <dbReference type="EMBL" id="KAF6236871.1"/>
    </source>
</evidence>
<comment type="caution">
    <text evidence="6">The sequence shown here is derived from an EMBL/GenBank/DDBJ whole genome shotgun (WGS) entry which is preliminary data.</text>
</comment>
<comment type="subcellular location">
    <subcellularLocation>
        <location evidence="1">Membrane</location>
        <topology evidence="1">Multi-pass membrane protein</topology>
    </subcellularLocation>
</comment>
<gene>
    <name evidence="6" type="ORF">HO173_005162</name>
</gene>
<evidence type="ECO:0000256" key="3">
    <source>
        <dbReference type="ARBA" id="ARBA00022989"/>
    </source>
</evidence>
<dbReference type="PANTHER" id="PTHR47804:SF3">
    <property type="entry name" value="PROTEIN BRE4"/>
    <property type="match status" value="1"/>
</dbReference>
<dbReference type="GeneID" id="59286826"/>
<evidence type="ECO:0000256" key="4">
    <source>
        <dbReference type="ARBA" id="ARBA00023136"/>
    </source>
</evidence>
<protein>
    <submittedName>
        <fullName evidence="6">Uncharacterized protein</fullName>
    </submittedName>
</protein>
<dbReference type="GO" id="GO:0016020">
    <property type="term" value="C:membrane"/>
    <property type="evidence" value="ECO:0007669"/>
    <property type="project" value="UniProtKB-SubCell"/>
</dbReference>
<dbReference type="RefSeq" id="XP_037166204.1">
    <property type="nucleotide sequence ID" value="XM_037307080.1"/>
</dbReference>
<organism evidence="6 7">
    <name type="scientific">Letharia columbiana</name>
    <dbReference type="NCBI Taxonomy" id="112416"/>
    <lineage>
        <taxon>Eukaryota</taxon>
        <taxon>Fungi</taxon>
        <taxon>Dikarya</taxon>
        <taxon>Ascomycota</taxon>
        <taxon>Pezizomycotina</taxon>
        <taxon>Lecanoromycetes</taxon>
        <taxon>OSLEUM clade</taxon>
        <taxon>Lecanoromycetidae</taxon>
        <taxon>Lecanorales</taxon>
        <taxon>Lecanorineae</taxon>
        <taxon>Parmeliaceae</taxon>
        <taxon>Letharia</taxon>
    </lineage>
</organism>
<dbReference type="PANTHER" id="PTHR47804">
    <property type="entry name" value="60S RIBOSOMAL PROTEIN L19"/>
    <property type="match status" value="1"/>
</dbReference>
<evidence type="ECO:0000313" key="7">
    <source>
        <dbReference type="Proteomes" id="UP000578531"/>
    </source>
</evidence>
<evidence type="ECO:0000256" key="1">
    <source>
        <dbReference type="ARBA" id="ARBA00004141"/>
    </source>
</evidence>
<dbReference type="Proteomes" id="UP000578531">
    <property type="component" value="Unassembled WGS sequence"/>
</dbReference>
<evidence type="ECO:0000256" key="2">
    <source>
        <dbReference type="ARBA" id="ARBA00022692"/>
    </source>
</evidence>
<keyword evidence="7" id="KW-1185">Reference proteome</keyword>
<sequence length="200" mass="22653">MLEARLREGFVRMRQLMELTRHEMRLRAPFNPLPYSALIAACESFFEHLVQVRQSSLYFQPNMAASDPAAIASLTVPRRDAVAVILMNLYVLACALRADKPVPRYLPSAAIARRRLLDCMAVMEAEQVRRSEVDGKGKGVEDGGRERMGHEEGKGRRWADVYQYAFSGALTDIVENLQEMQRYTKEVCGEVGWESDELVA</sequence>
<dbReference type="AlphaFoldDB" id="A0A8H6FY57"/>
<proteinExistence type="predicted"/>
<dbReference type="OrthoDB" id="1924968at2759"/>
<dbReference type="EMBL" id="JACCJC010000017">
    <property type="protein sequence ID" value="KAF6236871.1"/>
    <property type="molecule type" value="Genomic_DNA"/>
</dbReference>
<reference evidence="6 7" key="1">
    <citation type="journal article" date="2020" name="Genomics">
        <title>Complete, high-quality genomes from long-read metagenomic sequencing of two wolf lichen thalli reveals enigmatic genome architecture.</title>
        <authorList>
            <person name="McKenzie S.K."/>
            <person name="Walston R.F."/>
            <person name="Allen J.L."/>
        </authorList>
    </citation>
    <scope>NUCLEOTIDE SEQUENCE [LARGE SCALE GENOMIC DNA]</scope>
    <source>
        <strain evidence="6">WasteWater2</strain>
    </source>
</reference>
<accession>A0A8H6FY57</accession>
<keyword evidence="3" id="KW-1133">Transmembrane helix</keyword>